<name>A0A2T1DMZ0_9CYAN</name>
<dbReference type="CDD" id="cd06170">
    <property type="entry name" value="LuxR_C_like"/>
    <property type="match status" value="1"/>
</dbReference>
<evidence type="ECO:0000259" key="5">
    <source>
        <dbReference type="PROSITE" id="PS50110"/>
    </source>
</evidence>
<dbReference type="PRINTS" id="PR00038">
    <property type="entry name" value="HTHLUXR"/>
</dbReference>
<dbReference type="Pfam" id="PF00196">
    <property type="entry name" value="GerE"/>
    <property type="match status" value="1"/>
</dbReference>
<dbReference type="Proteomes" id="UP000238634">
    <property type="component" value="Unassembled WGS sequence"/>
</dbReference>
<dbReference type="PANTHER" id="PTHR43214">
    <property type="entry name" value="TWO-COMPONENT RESPONSE REGULATOR"/>
    <property type="match status" value="1"/>
</dbReference>
<dbReference type="InterPro" id="IPR016032">
    <property type="entry name" value="Sig_transdc_resp-reg_C-effctor"/>
</dbReference>
<dbReference type="GO" id="GO:0006355">
    <property type="term" value="P:regulation of DNA-templated transcription"/>
    <property type="evidence" value="ECO:0007669"/>
    <property type="project" value="InterPro"/>
</dbReference>
<keyword evidence="1 3" id="KW-0597">Phosphoprotein</keyword>
<dbReference type="AlphaFoldDB" id="A0A2T1DMZ0"/>
<sequence>MKPDQSPPIRLLIVDDQSLIRQGLKAMLEIEPDLQVVGDAENGKVALELVATLQPDVVLMDIRMPEMDGRTATKLITQNFPNVKVLVLSTFDDDSYIAGAMRAGAKGYLLKDMPSRELANAIRFGHYGYTQFGPGLFDKLLATDGVSTSTNQASPSKPSEITAREHEVLRLIGVGATNREIAQRLYITEGTVKTHVTSILSRLNLRNRSQLAIYANAVPNEKNSLSGRLGNQWEDDRALLNDS</sequence>
<evidence type="ECO:0000256" key="2">
    <source>
        <dbReference type="ARBA" id="ARBA00023125"/>
    </source>
</evidence>
<gene>
    <name evidence="6" type="ORF">C7B65_00120</name>
</gene>
<evidence type="ECO:0000313" key="7">
    <source>
        <dbReference type="Proteomes" id="UP000238634"/>
    </source>
</evidence>
<dbReference type="InterPro" id="IPR000792">
    <property type="entry name" value="Tscrpt_reg_LuxR_C"/>
</dbReference>
<dbReference type="SMART" id="SM00421">
    <property type="entry name" value="HTH_LUXR"/>
    <property type="match status" value="1"/>
</dbReference>
<evidence type="ECO:0000313" key="6">
    <source>
        <dbReference type="EMBL" id="PSB21870.1"/>
    </source>
</evidence>
<evidence type="ECO:0000256" key="3">
    <source>
        <dbReference type="PROSITE-ProRule" id="PRU00169"/>
    </source>
</evidence>
<dbReference type="SUPFAM" id="SSF46894">
    <property type="entry name" value="C-terminal effector domain of the bipartite response regulators"/>
    <property type="match status" value="1"/>
</dbReference>
<dbReference type="RefSeq" id="WP_073068895.1">
    <property type="nucleotide sequence ID" value="NZ_MPPI01000001.1"/>
</dbReference>
<dbReference type="SUPFAM" id="SSF52172">
    <property type="entry name" value="CheY-like"/>
    <property type="match status" value="1"/>
</dbReference>
<dbReference type="Pfam" id="PF00072">
    <property type="entry name" value="Response_reg"/>
    <property type="match status" value="1"/>
</dbReference>
<dbReference type="GO" id="GO:0003677">
    <property type="term" value="F:DNA binding"/>
    <property type="evidence" value="ECO:0007669"/>
    <property type="project" value="UniProtKB-KW"/>
</dbReference>
<dbReference type="PANTHER" id="PTHR43214:SF43">
    <property type="entry name" value="TWO-COMPONENT RESPONSE REGULATOR"/>
    <property type="match status" value="1"/>
</dbReference>
<dbReference type="GO" id="GO:0000160">
    <property type="term" value="P:phosphorelay signal transduction system"/>
    <property type="evidence" value="ECO:0007669"/>
    <property type="project" value="InterPro"/>
</dbReference>
<feature type="modified residue" description="4-aspartylphosphate" evidence="3">
    <location>
        <position position="61"/>
    </location>
</feature>
<comment type="caution">
    <text evidence="6">The sequence shown here is derived from an EMBL/GenBank/DDBJ whole genome shotgun (WGS) entry which is preliminary data.</text>
</comment>
<dbReference type="InterPro" id="IPR001789">
    <property type="entry name" value="Sig_transdc_resp-reg_receiver"/>
</dbReference>
<proteinExistence type="predicted"/>
<feature type="domain" description="HTH luxR-type" evidence="4">
    <location>
        <begin position="154"/>
        <end position="219"/>
    </location>
</feature>
<accession>A0A2T1DMZ0</accession>
<dbReference type="Gene3D" id="3.40.50.2300">
    <property type="match status" value="1"/>
</dbReference>
<feature type="domain" description="Response regulatory" evidence="5">
    <location>
        <begin position="10"/>
        <end position="126"/>
    </location>
</feature>
<keyword evidence="2 6" id="KW-0238">DNA-binding</keyword>
<organism evidence="6 7">
    <name type="scientific">Phormidesmis priestleyi ULC007</name>
    <dbReference type="NCBI Taxonomy" id="1920490"/>
    <lineage>
        <taxon>Bacteria</taxon>
        <taxon>Bacillati</taxon>
        <taxon>Cyanobacteriota</taxon>
        <taxon>Cyanophyceae</taxon>
        <taxon>Leptolyngbyales</taxon>
        <taxon>Leptolyngbyaceae</taxon>
        <taxon>Phormidesmis</taxon>
    </lineage>
</organism>
<evidence type="ECO:0000256" key="1">
    <source>
        <dbReference type="ARBA" id="ARBA00022553"/>
    </source>
</evidence>
<dbReference type="STRING" id="1920490.GCA_001895925_00570"/>
<dbReference type="PROSITE" id="PS50110">
    <property type="entry name" value="RESPONSE_REGULATORY"/>
    <property type="match status" value="1"/>
</dbReference>
<dbReference type="SMART" id="SM00448">
    <property type="entry name" value="REC"/>
    <property type="match status" value="1"/>
</dbReference>
<dbReference type="PROSITE" id="PS50043">
    <property type="entry name" value="HTH_LUXR_2"/>
    <property type="match status" value="1"/>
</dbReference>
<dbReference type="InterPro" id="IPR039420">
    <property type="entry name" value="WalR-like"/>
</dbReference>
<keyword evidence="7" id="KW-1185">Reference proteome</keyword>
<dbReference type="OrthoDB" id="509129at2"/>
<evidence type="ECO:0000259" key="4">
    <source>
        <dbReference type="PROSITE" id="PS50043"/>
    </source>
</evidence>
<dbReference type="InterPro" id="IPR011006">
    <property type="entry name" value="CheY-like_superfamily"/>
</dbReference>
<reference evidence="6 7" key="1">
    <citation type="submission" date="2018-02" db="EMBL/GenBank/DDBJ databases">
        <authorList>
            <person name="Cohen D.B."/>
            <person name="Kent A.D."/>
        </authorList>
    </citation>
    <scope>NUCLEOTIDE SEQUENCE [LARGE SCALE GENOMIC DNA]</scope>
    <source>
        <strain evidence="6 7">ULC007</strain>
    </source>
</reference>
<dbReference type="InterPro" id="IPR058245">
    <property type="entry name" value="NreC/VraR/RcsB-like_REC"/>
</dbReference>
<dbReference type="EMBL" id="PVWG01000001">
    <property type="protein sequence ID" value="PSB21870.1"/>
    <property type="molecule type" value="Genomic_DNA"/>
</dbReference>
<reference evidence="6 7" key="2">
    <citation type="submission" date="2018-03" db="EMBL/GenBank/DDBJ databases">
        <title>The ancient ancestry and fast evolution of plastids.</title>
        <authorList>
            <person name="Moore K.R."/>
            <person name="Magnabosco C."/>
            <person name="Momper L."/>
            <person name="Gold D.A."/>
            <person name="Bosak T."/>
            <person name="Fournier G.P."/>
        </authorList>
    </citation>
    <scope>NUCLEOTIDE SEQUENCE [LARGE SCALE GENOMIC DNA]</scope>
    <source>
        <strain evidence="6 7">ULC007</strain>
    </source>
</reference>
<protein>
    <submittedName>
        <fullName evidence="6">DNA-binding response regulator</fullName>
    </submittedName>
</protein>
<dbReference type="PROSITE" id="PS00622">
    <property type="entry name" value="HTH_LUXR_1"/>
    <property type="match status" value="1"/>
</dbReference>
<dbReference type="CDD" id="cd17535">
    <property type="entry name" value="REC_NarL-like"/>
    <property type="match status" value="1"/>
</dbReference>